<evidence type="ECO:0000313" key="1">
    <source>
        <dbReference type="EMBL" id="RXG93037.1"/>
    </source>
</evidence>
<sequence>MIFNKSKSAALSARIDTLDKEIAAGAVALADLQTRRREAIRDGDDAAAGKFEESMATAERKAVLQAERRDILAAEHENALADEAREEFARRHAAQQEANAKVAAAAQKALRKAWDVLAQTLRELAEARAATDLLNKAAPGGFSQLPYADDLARGALALPRVDISTKTVELWCFASTGNRVADQDAVQGGSLLAGFGALKPQPCVKRRFHHVRYHPAEDPRYAAPISTDLRFPRWDSAGPLFDGASVIPDGVAAALSTIEANQKGKAARPILEEFIAIDDTASDAA</sequence>
<reference evidence="1 2" key="1">
    <citation type="submission" date="2018-10" db="EMBL/GenBank/DDBJ databases">
        <title>Bradyrhizobium sp. nov., isolated from effective nodules of peanut in China.</title>
        <authorList>
            <person name="Li Y."/>
        </authorList>
    </citation>
    <scope>NUCLEOTIDE SEQUENCE [LARGE SCALE GENOMIC DNA]</scope>
    <source>
        <strain evidence="1 2">CCBAU 51781</strain>
    </source>
</reference>
<gene>
    <name evidence="1" type="ORF">EAS62_20280</name>
</gene>
<comment type="caution">
    <text evidence="1">The sequence shown here is derived from an EMBL/GenBank/DDBJ whole genome shotgun (WGS) entry which is preliminary data.</text>
</comment>
<organism evidence="1 2">
    <name type="scientific">Bradyrhizobium zhanjiangense</name>
    <dbReference type="NCBI Taxonomy" id="1325107"/>
    <lineage>
        <taxon>Bacteria</taxon>
        <taxon>Pseudomonadati</taxon>
        <taxon>Pseudomonadota</taxon>
        <taxon>Alphaproteobacteria</taxon>
        <taxon>Hyphomicrobiales</taxon>
        <taxon>Nitrobacteraceae</taxon>
        <taxon>Bradyrhizobium</taxon>
    </lineage>
</organism>
<dbReference type="Proteomes" id="UP000289946">
    <property type="component" value="Unassembled WGS sequence"/>
</dbReference>
<keyword evidence="2" id="KW-1185">Reference proteome</keyword>
<evidence type="ECO:0000313" key="2">
    <source>
        <dbReference type="Proteomes" id="UP000289946"/>
    </source>
</evidence>
<protein>
    <submittedName>
        <fullName evidence="1">Uncharacterized protein</fullName>
    </submittedName>
</protein>
<dbReference type="RefSeq" id="WP_128940530.1">
    <property type="nucleotide sequence ID" value="NZ_RDRA01000011.1"/>
</dbReference>
<proteinExistence type="predicted"/>
<accession>A0ABY0DKC2</accession>
<name>A0ABY0DKC2_9BRAD</name>
<dbReference type="EMBL" id="RDRA01000011">
    <property type="protein sequence ID" value="RXG93037.1"/>
    <property type="molecule type" value="Genomic_DNA"/>
</dbReference>